<name>X7FG43_9RHOB</name>
<sequence length="60" mass="6596">MSFRTEHELHRRRRGRNVGLALTLAAFIAVIFGLTMVKVTRGDFALPQNTAGAPATEDVN</sequence>
<dbReference type="STRING" id="1449351.RISW2_00920"/>
<accession>X7FG43</accession>
<dbReference type="RefSeq" id="WP_043765334.1">
    <property type="nucleotide sequence ID" value="NZ_JAME01000001.1"/>
</dbReference>
<organism evidence="2 3">
    <name type="scientific">Roseivivax isoporae LMG 25204</name>
    <dbReference type="NCBI Taxonomy" id="1449351"/>
    <lineage>
        <taxon>Bacteria</taxon>
        <taxon>Pseudomonadati</taxon>
        <taxon>Pseudomonadota</taxon>
        <taxon>Alphaproteobacteria</taxon>
        <taxon>Rhodobacterales</taxon>
        <taxon>Roseobacteraceae</taxon>
        <taxon>Roseivivax</taxon>
    </lineage>
</organism>
<gene>
    <name evidence="2" type="ORF">RISW2_00920</name>
</gene>
<dbReference type="OrthoDB" id="7871759at2"/>
<dbReference type="Proteomes" id="UP000023430">
    <property type="component" value="Unassembled WGS sequence"/>
</dbReference>
<evidence type="ECO:0000313" key="2">
    <source>
        <dbReference type="EMBL" id="ETX30974.1"/>
    </source>
</evidence>
<keyword evidence="3" id="KW-1185">Reference proteome</keyword>
<feature type="transmembrane region" description="Helical" evidence="1">
    <location>
        <begin position="20"/>
        <end position="37"/>
    </location>
</feature>
<evidence type="ECO:0000313" key="3">
    <source>
        <dbReference type="Proteomes" id="UP000023430"/>
    </source>
</evidence>
<evidence type="ECO:0000256" key="1">
    <source>
        <dbReference type="SAM" id="Phobius"/>
    </source>
</evidence>
<keyword evidence="1" id="KW-0812">Transmembrane</keyword>
<comment type="caution">
    <text evidence="2">The sequence shown here is derived from an EMBL/GenBank/DDBJ whole genome shotgun (WGS) entry which is preliminary data.</text>
</comment>
<protein>
    <submittedName>
        <fullName evidence="2">Cytochrome C oxidase assembly protein</fullName>
    </submittedName>
</protein>
<proteinExistence type="predicted"/>
<dbReference type="AlphaFoldDB" id="X7FG43"/>
<dbReference type="EMBL" id="JAME01000001">
    <property type="protein sequence ID" value="ETX30974.1"/>
    <property type="molecule type" value="Genomic_DNA"/>
</dbReference>
<dbReference type="eggNOG" id="ENOG50339KW">
    <property type="taxonomic scope" value="Bacteria"/>
</dbReference>
<reference evidence="2 3" key="1">
    <citation type="submission" date="2014-01" db="EMBL/GenBank/DDBJ databases">
        <title>Roseivivax isoporae LMG 25204 Genome Sequencing.</title>
        <authorList>
            <person name="Lai Q."/>
            <person name="Li G."/>
            <person name="Shao Z."/>
        </authorList>
    </citation>
    <scope>NUCLEOTIDE SEQUENCE [LARGE SCALE GENOMIC DNA]</scope>
    <source>
        <strain evidence="2 3">LMG 25204</strain>
    </source>
</reference>
<keyword evidence="1" id="KW-1133">Transmembrane helix</keyword>
<keyword evidence="1" id="KW-0472">Membrane</keyword>